<comment type="caution">
    <text evidence="1">The sequence shown here is derived from an EMBL/GenBank/DDBJ whole genome shotgun (WGS) entry which is preliminary data.</text>
</comment>
<sequence>MNARCSVTGSGCGNTAFTGYLLNGKTRPFGVYQEWGRELPSLVKLESNARCSVTGSGCGGNTAFTS</sequence>
<proteinExistence type="predicted"/>
<evidence type="ECO:0000313" key="2">
    <source>
        <dbReference type="Proteomes" id="UP001335648"/>
    </source>
</evidence>
<organism evidence="1 2">
    <name type="scientific">Champsocephalus esox</name>
    <name type="common">pike icefish</name>
    <dbReference type="NCBI Taxonomy" id="159716"/>
    <lineage>
        <taxon>Eukaryota</taxon>
        <taxon>Metazoa</taxon>
        <taxon>Chordata</taxon>
        <taxon>Craniata</taxon>
        <taxon>Vertebrata</taxon>
        <taxon>Euteleostomi</taxon>
        <taxon>Actinopterygii</taxon>
        <taxon>Neopterygii</taxon>
        <taxon>Teleostei</taxon>
        <taxon>Neoteleostei</taxon>
        <taxon>Acanthomorphata</taxon>
        <taxon>Eupercaria</taxon>
        <taxon>Perciformes</taxon>
        <taxon>Notothenioidei</taxon>
        <taxon>Channichthyidae</taxon>
        <taxon>Champsocephalus</taxon>
    </lineage>
</organism>
<dbReference type="EMBL" id="JAULUE010002056">
    <property type="protein sequence ID" value="KAK5890915.1"/>
    <property type="molecule type" value="Genomic_DNA"/>
</dbReference>
<name>A0AAN8BS87_9TELE</name>
<accession>A0AAN8BS87</accession>
<protein>
    <submittedName>
        <fullName evidence="1">Uncharacterized protein</fullName>
    </submittedName>
</protein>
<dbReference type="AlphaFoldDB" id="A0AAN8BS87"/>
<dbReference type="Proteomes" id="UP001335648">
    <property type="component" value="Unassembled WGS sequence"/>
</dbReference>
<gene>
    <name evidence="1" type="ORF">CesoFtcFv8_014391</name>
</gene>
<keyword evidence="2" id="KW-1185">Reference proteome</keyword>
<evidence type="ECO:0000313" key="1">
    <source>
        <dbReference type="EMBL" id="KAK5890915.1"/>
    </source>
</evidence>
<reference evidence="1 2" key="1">
    <citation type="journal article" date="2023" name="Mol. Biol. Evol.">
        <title>Genomics of Secondarily Temperate Adaptation in the Only Non-Antarctic Icefish.</title>
        <authorList>
            <person name="Rivera-Colon A.G."/>
            <person name="Rayamajhi N."/>
            <person name="Minhas B.F."/>
            <person name="Madrigal G."/>
            <person name="Bilyk K.T."/>
            <person name="Yoon V."/>
            <person name="Hune M."/>
            <person name="Gregory S."/>
            <person name="Cheng C.H.C."/>
            <person name="Catchen J.M."/>
        </authorList>
    </citation>
    <scope>NUCLEOTIDE SEQUENCE [LARGE SCALE GENOMIC DNA]</scope>
    <source>
        <strain evidence="1">JC2023a</strain>
    </source>
</reference>